<reference evidence="2 3" key="1">
    <citation type="submission" date="2019-02" db="EMBL/GenBank/DDBJ databases">
        <title>Deep-cultivation of Planctomycetes and their phenomic and genomic characterization uncovers novel biology.</title>
        <authorList>
            <person name="Wiegand S."/>
            <person name="Jogler M."/>
            <person name="Boedeker C."/>
            <person name="Pinto D."/>
            <person name="Vollmers J."/>
            <person name="Rivas-Marin E."/>
            <person name="Kohn T."/>
            <person name="Peeters S.H."/>
            <person name="Heuer A."/>
            <person name="Rast P."/>
            <person name="Oberbeckmann S."/>
            <person name="Bunk B."/>
            <person name="Jeske O."/>
            <person name="Meyerdierks A."/>
            <person name="Storesund J.E."/>
            <person name="Kallscheuer N."/>
            <person name="Luecker S."/>
            <person name="Lage O.M."/>
            <person name="Pohl T."/>
            <person name="Merkel B.J."/>
            <person name="Hornburger P."/>
            <person name="Mueller R.-W."/>
            <person name="Bruemmer F."/>
            <person name="Labrenz M."/>
            <person name="Spormann A.M."/>
            <person name="Op den Camp H."/>
            <person name="Overmann J."/>
            <person name="Amann R."/>
            <person name="Jetten M.S.M."/>
            <person name="Mascher T."/>
            <person name="Medema M.H."/>
            <person name="Devos D.P."/>
            <person name="Kaster A.-K."/>
            <person name="Ovreas L."/>
            <person name="Rohde M."/>
            <person name="Galperin M.Y."/>
            <person name="Jogler C."/>
        </authorList>
    </citation>
    <scope>NUCLEOTIDE SEQUENCE [LARGE SCALE GENOMIC DNA]</scope>
    <source>
        <strain evidence="2 3">Mal48</strain>
    </source>
</reference>
<gene>
    <name evidence="2" type="ORF">Mal48_25270</name>
</gene>
<keyword evidence="1" id="KW-1133">Transmembrane helix</keyword>
<dbReference type="AlphaFoldDB" id="A0A517QNU3"/>
<keyword evidence="1" id="KW-0472">Membrane</keyword>
<dbReference type="RefSeq" id="WP_231739480.1">
    <property type="nucleotide sequence ID" value="NZ_CP036267.1"/>
</dbReference>
<keyword evidence="3" id="KW-1185">Reference proteome</keyword>
<proteinExistence type="predicted"/>
<dbReference type="Proteomes" id="UP000315724">
    <property type="component" value="Chromosome"/>
</dbReference>
<sequence>MRKFLLILWASPTSVVALLIGLIGLPFGTHVHRKAGTLEFHGGLVEWLLSRTPVDAAAMTLGHVIWGRSQAALDFCREHELVHVRQYERWGPLFLPMYLIFSVTMWFRGKHPYYDNPFEREAFGENNPNDHACHKEP</sequence>
<organism evidence="2 3">
    <name type="scientific">Thalassoglobus polymorphus</name>
    <dbReference type="NCBI Taxonomy" id="2527994"/>
    <lineage>
        <taxon>Bacteria</taxon>
        <taxon>Pseudomonadati</taxon>
        <taxon>Planctomycetota</taxon>
        <taxon>Planctomycetia</taxon>
        <taxon>Planctomycetales</taxon>
        <taxon>Planctomycetaceae</taxon>
        <taxon>Thalassoglobus</taxon>
    </lineage>
</organism>
<accession>A0A517QNU3</accession>
<feature type="transmembrane region" description="Helical" evidence="1">
    <location>
        <begin position="90"/>
        <end position="107"/>
    </location>
</feature>
<dbReference type="KEGG" id="tpol:Mal48_25270"/>
<evidence type="ECO:0000256" key="1">
    <source>
        <dbReference type="SAM" id="Phobius"/>
    </source>
</evidence>
<dbReference type="EMBL" id="CP036267">
    <property type="protein sequence ID" value="QDT33274.1"/>
    <property type="molecule type" value="Genomic_DNA"/>
</dbReference>
<keyword evidence="1" id="KW-0812">Transmembrane</keyword>
<protein>
    <recommendedName>
        <fullName evidence="4">Signal peptide prediction</fullName>
    </recommendedName>
</protein>
<evidence type="ECO:0008006" key="4">
    <source>
        <dbReference type="Google" id="ProtNLM"/>
    </source>
</evidence>
<name>A0A517QNU3_9PLAN</name>
<evidence type="ECO:0000313" key="2">
    <source>
        <dbReference type="EMBL" id="QDT33274.1"/>
    </source>
</evidence>
<evidence type="ECO:0000313" key="3">
    <source>
        <dbReference type="Proteomes" id="UP000315724"/>
    </source>
</evidence>